<name>A0ABR2VTU3_9FUNG</name>
<dbReference type="Proteomes" id="UP001479436">
    <property type="component" value="Unassembled WGS sequence"/>
</dbReference>
<protein>
    <submittedName>
        <fullName evidence="1">Uncharacterized protein</fullName>
    </submittedName>
</protein>
<dbReference type="EMBL" id="JASJQH010007760">
    <property type="protein sequence ID" value="KAK9702024.1"/>
    <property type="molecule type" value="Genomic_DNA"/>
</dbReference>
<evidence type="ECO:0000313" key="1">
    <source>
        <dbReference type="EMBL" id="KAK9702024.1"/>
    </source>
</evidence>
<accession>A0ABR2VTU3</accession>
<reference evidence="1 2" key="1">
    <citation type="submission" date="2023-04" db="EMBL/GenBank/DDBJ databases">
        <title>Genome of Basidiobolus ranarum AG-B5.</title>
        <authorList>
            <person name="Stajich J.E."/>
            <person name="Carter-House D."/>
            <person name="Gryganskyi A."/>
        </authorList>
    </citation>
    <scope>NUCLEOTIDE SEQUENCE [LARGE SCALE GENOMIC DNA]</scope>
    <source>
        <strain evidence="1 2">AG-B5</strain>
    </source>
</reference>
<keyword evidence="2" id="KW-1185">Reference proteome</keyword>
<sequence length="58" mass="6807">MSKAIHQTSAQSTLNYDAPTVQLRQPNARVLKMQYHQALSIRYRYILLQSMLDQQRNS</sequence>
<organism evidence="1 2">
    <name type="scientific">Basidiobolus ranarum</name>
    <dbReference type="NCBI Taxonomy" id="34480"/>
    <lineage>
        <taxon>Eukaryota</taxon>
        <taxon>Fungi</taxon>
        <taxon>Fungi incertae sedis</taxon>
        <taxon>Zoopagomycota</taxon>
        <taxon>Entomophthoromycotina</taxon>
        <taxon>Basidiobolomycetes</taxon>
        <taxon>Basidiobolales</taxon>
        <taxon>Basidiobolaceae</taxon>
        <taxon>Basidiobolus</taxon>
    </lineage>
</organism>
<comment type="caution">
    <text evidence="1">The sequence shown here is derived from an EMBL/GenBank/DDBJ whole genome shotgun (WGS) entry which is preliminary data.</text>
</comment>
<gene>
    <name evidence="1" type="ORF">K7432_011448</name>
</gene>
<evidence type="ECO:0000313" key="2">
    <source>
        <dbReference type="Proteomes" id="UP001479436"/>
    </source>
</evidence>
<proteinExistence type="predicted"/>